<accession>A0ABV9KUG5</accession>
<sequence length="72" mass="7956">MEKIITEKSDLSIGSLDNKEPSAFIVPFPEIDSHLAKGWRVKQMFVTPYGVNGTAKATDLVITVHLEKNEGL</sequence>
<comment type="caution">
    <text evidence="1">The sequence shown here is derived from an EMBL/GenBank/DDBJ whole genome shotgun (WGS) entry which is preliminary data.</text>
</comment>
<reference evidence="2" key="1">
    <citation type="journal article" date="2019" name="Int. J. Syst. Evol. Microbiol.">
        <title>The Global Catalogue of Microorganisms (GCM) 10K type strain sequencing project: providing services to taxonomists for standard genome sequencing and annotation.</title>
        <authorList>
            <consortium name="The Broad Institute Genomics Platform"/>
            <consortium name="The Broad Institute Genome Sequencing Center for Infectious Disease"/>
            <person name="Wu L."/>
            <person name="Ma J."/>
        </authorList>
    </citation>
    <scope>NUCLEOTIDE SEQUENCE [LARGE SCALE GENOMIC DNA]</scope>
    <source>
        <strain evidence="2">CCUG 66188</strain>
    </source>
</reference>
<evidence type="ECO:0008006" key="3">
    <source>
        <dbReference type="Google" id="ProtNLM"/>
    </source>
</evidence>
<dbReference type="EMBL" id="JBHSGN010000059">
    <property type="protein sequence ID" value="MFC4673601.1"/>
    <property type="molecule type" value="Genomic_DNA"/>
</dbReference>
<dbReference type="RefSeq" id="WP_379995040.1">
    <property type="nucleotide sequence ID" value="NZ_JBHSGN010000059.1"/>
</dbReference>
<gene>
    <name evidence="1" type="ORF">ACFO6W_07840</name>
</gene>
<evidence type="ECO:0000313" key="2">
    <source>
        <dbReference type="Proteomes" id="UP001596023"/>
    </source>
</evidence>
<protein>
    <recommendedName>
        <fullName evidence="3">DUF4177 domain-containing protein</fullName>
    </recommendedName>
</protein>
<name>A0ABV9KUG5_9BACT</name>
<proteinExistence type="predicted"/>
<organism evidence="1 2">
    <name type="scientific">Dysgonomonas termitidis</name>
    <dbReference type="NCBI Taxonomy" id="1516126"/>
    <lineage>
        <taxon>Bacteria</taxon>
        <taxon>Pseudomonadati</taxon>
        <taxon>Bacteroidota</taxon>
        <taxon>Bacteroidia</taxon>
        <taxon>Bacteroidales</taxon>
        <taxon>Dysgonomonadaceae</taxon>
        <taxon>Dysgonomonas</taxon>
    </lineage>
</organism>
<evidence type="ECO:0000313" key="1">
    <source>
        <dbReference type="EMBL" id="MFC4673601.1"/>
    </source>
</evidence>
<keyword evidence="2" id="KW-1185">Reference proteome</keyword>
<dbReference type="Proteomes" id="UP001596023">
    <property type="component" value="Unassembled WGS sequence"/>
</dbReference>